<dbReference type="Gramene" id="OMO87451">
    <property type="protein sequence ID" value="OMO87451"/>
    <property type="gene ID" value="CCACVL1_09024"/>
</dbReference>
<feature type="region of interest" description="Disordered" evidence="1">
    <location>
        <begin position="1"/>
        <end position="26"/>
    </location>
</feature>
<sequence>MAEDSPSTLGYSEKGTHSASKGQILIKLGSTRNTGYDIEV</sequence>
<gene>
    <name evidence="2" type="ORF">CCACVL1_09024</name>
</gene>
<dbReference type="AlphaFoldDB" id="A0A1R3IY06"/>
<proteinExistence type="predicted"/>
<organism evidence="2 3">
    <name type="scientific">Corchorus capsularis</name>
    <name type="common">Jute</name>
    <dbReference type="NCBI Taxonomy" id="210143"/>
    <lineage>
        <taxon>Eukaryota</taxon>
        <taxon>Viridiplantae</taxon>
        <taxon>Streptophyta</taxon>
        <taxon>Embryophyta</taxon>
        <taxon>Tracheophyta</taxon>
        <taxon>Spermatophyta</taxon>
        <taxon>Magnoliopsida</taxon>
        <taxon>eudicotyledons</taxon>
        <taxon>Gunneridae</taxon>
        <taxon>Pentapetalae</taxon>
        <taxon>rosids</taxon>
        <taxon>malvids</taxon>
        <taxon>Malvales</taxon>
        <taxon>Malvaceae</taxon>
        <taxon>Grewioideae</taxon>
        <taxon>Apeibeae</taxon>
        <taxon>Corchorus</taxon>
    </lineage>
</organism>
<evidence type="ECO:0000256" key="1">
    <source>
        <dbReference type="SAM" id="MobiDB-lite"/>
    </source>
</evidence>
<accession>A0A1R3IY06</accession>
<keyword evidence="3" id="KW-1185">Reference proteome</keyword>
<evidence type="ECO:0000313" key="3">
    <source>
        <dbReference type="Proteomes" id="UP000188268"/>
    </source>
</evidence>
<feature type="compositionally biased region" description="Polar residues" evidence="1">
    <location>
        <begin position="1"/>
        <end position="10"/>
    </location>
</feature>
<reference evidence="2 3" key="1">
    <citation type="submission" date="2013-09" db="EMBL/GenBank/DDBJ databases">
        <title>Corchorus capsularis genome sequencing.</title>
        <authorList>
            <person name="Alam M."/>
            <person name="Haque M.S."/>
            <person name="Islam M.S."/>
            <person name="Emdad E.M."/>
            <person name="Islam M.M."/>
            <person name="Ahmed B."/>
            <person name="Halim A."/>
            <person name="Hossen Q.M.M."/>
            <person name="Hossain M.Z."/>
            <person name="Ahmed R."/>
            <person name="Khan M.M."/>
            <person name="Islam R."/>
            <person name="Rashid M.M."/>
            <person name="Khan S.A."/>
            <person name="Rahman M.S."/>
            <person name="Alam M."/>
        </authorList>
    </citation>
    <scope>NUCLEOTIDE SEQUENCE [LARGE SCALE GENOMIC DNA]</scope>
    <source>
        <strain evidence="3">cv. CVL-1</strain>
        <tissue evidence="2">Whole seedling</tissue>
    </source>
</reference>
<name>A0A1R3IY06_COCAP</name>
<evidence type="ECO:0000313" key="2">
    <source>
        <dbReference type="EMBL" id="OMO87451.1"/>
    </source>
</evidence>
<protein>
    <submittedName>
        <fullName evidence="2">Uncharacterized protein</fullName>
    </submittedName>
</protein>
<comment type="caution">
    <text evidence="2">The sequence shown here is derived from an EMBL/GenBank/DDBJ whole genome shotgun (WGS) entry which is preliminary data.</text>
</comment>
<dbReference type="EMBL" id="AWWV01009216">
    <property type="protein sequence ID" value="OMO87451.1"/>
    <property type="molecule type" value="Genomic_DNA"/>
</dbReference>
<dbReference type="Proteomes" id="UP000188268">
    <property type="component" value="Unassembled WGS sequence"/>
</dbReference>